<reference evidence="3" key="2">
    <citation type="submission" date="2020-08" db="EMBL/GenBank/DDBJ databases">
        <title>Plant Genome Project.</title>
        <authorList>
            <person name="Zhang R.-G."/>
        </authorList>
    </citation>
    <scope>NUCLEOTIDE SEQUENCE</scope>
    <source>
        <strain evidence="3">Huo1</strain>
        <tissue evidence="3">Leaf</tissue>
    </source>
</reference>
<keyword evidence="4" id="KW-1185">Reference proteome</keyword>
<sequence>MKPATRTMWELKKREQRKVHCLFAAVCNEEFQEEEEIVVNEFRQALVERDVLLAHYDDYHTIVWSATVDICLYCRFLKARKFDLHKTVQMWEEMLNWRKENAVDTVIQDFIYEEFDEVKLYILMVTMVLIKEADLSCSIAAKRHIDSTTTILDVHGLNWMSFGKIARDLVMRMQRIDSSNYPVVLGTKFQDRLLEVIDASQLPDFLGGSCSCPNEGGCLGSNKGPWNDTQLMKLVHALHEGECNLGIKLLDYQESRNQISSSSISRKPSYREPTPSLNSAGPIAEQRRFFKMDENIEVVLENQTTQVGNSNSQEQDAQLKNEELLHPCFQKLQHLENELSKKPARIPSEKEDMIHESLSRIKSIEFDLQKTRKVRYVTRLIFWSVLNELYVVSVQALIATTSKQMELSEGVKVAGYEVAGLYPEQPD</sequence>
<accession>A0A8X8ZP76</accession>
<organism evidence="3">
    <name type="scientific">Salvia splendens</name>
    <name type="common">Scarlet sage</name>
    <dbReference type="NCBI Taxonomy" id="180675"/>
    <lineage>
        <taxon>Eukaryota</taxon>
        <taxon>Viridiplantae</taxon>
        <taxon>Streptophyta</taxon>
        <taxon>Embryophyta</taxon>
        <taxon>Tracheophyta</taxon>
        <taxon>Spermatophyta</taxon>
        <taxon>Magnoliopsida</taxon>
        <taxon>eudicotyledons</taxon>
        <taxon>Gunneridae</taxon>
        <taxon>Pentapetalae</taxon>
        <taxon>asterids</taxon>
        <taxon>lamiids</taxon>
        <taxon>Lamiales</taxon>
        <taxon>Lamiaceae</taxon>
        <taxon>Nepetoideae</taxon>
        <taxon>Mentheae</taxon>
        <taxon>Salviinae</taxon>
        <taxon>Salvia</taxon>
        <taxon>Salvia subgen. Calosphace</taxon>
        <taxon>core Calosphace</taxon>
    </lineage>
</organism>
<dbReference type="Gene3D" id="1.10.8.20">
    <property type="entry name" value="N-terminal domain of phosphatidylinositol transfer protein sec14p"/>
    <property type="match status" value="1"/>
</dbReference>
<reference evidence="3" key="1">
    <citation type="submission" date="2018-01" db="EMBL/GenBank/DDBJ databases">
        <authorList>
            <person name="Mao J.F."/>
        </authorList>
    </citation>
    <scope>NUCLEOTIDE SEQUENCE</scope>
    <source>
        <strain evidence="3">Huo1</strain>
        <tissue evidence="3">Leaf</tissue>
    </source>
</reference>
<dbReference type="AlphaFoldDB" id="A0A8X8ZP76"/>
<dbReference type="Gene3D" id="3.40.525.10">
    <property type="entry name" value="CRAL-TRIO lipid binding domain"/>
    <property type="match status" value="2"/>
</dbReference>
<dbReference type="InterPro" id="IPR036273">
    <property type="entry name" value="CRAL/TRIO_N_dom_sf"/>
</dbReference>
<dbReference type="PANTHER" id="PTHR45657:SF43">
    <property type="entry name" value="PHOSPHATIDYLINOSITOL_PHOSPHATIDYLCHOLINE TRANSFER PROTEIN SFH9"/>
    <property type="match status" value="1"/>
</dbReference>
<evidence type="ECO:0000256" key="2">
    <source>
        <dbReference type="SAM" id="MobiDB-lite"/>
    </source>
</evidence>
<dbReference type="Proteomes" id="UP000298416">
    <property type="component" value="Unassembled WGS sequence"/>
</dbReference>
<name>A0A8X8ZP76_SALSN</name>
<comment type="subcellular location">
    <subcellularLocation>
        <location evidence="1">Endomembrane system</location>
        <topology evidence="1">Peripheral membrane protein</topology>
    </subcellularLocation>
</comment>
<proteinExistence type="predicted"/>
<evidence type="ECO:0000256" key="1">
    <source>
        <dbReference type="ARBA" id="ARBA00004184"/>
    </source>
</evidence>
<evidence type="ECO:0000313" key="4">
    <source>
        <dbReference type="Proteomes" id="UP000298416"/>
    </source>
</evidence>
<dbReference type="InterPro" id="IPR036865">
    <property type="entry name" value="CRAL-TRIO_dom_sf"/>
</dbReference>
<dbReference type="GO" id="GO:0012505">
    <property type="term" value="C:endomembrane system"/>
    <property type="evidence" value="ECO:0007669"/>
    <property type="project" value="UniProtKB-SubCell"/>
</dbReference>
<protein>
    <submittedName>
        <fullName evidence="3">Uncharacterized protein</fullName>
    </submittedName>
</protein>
<dbReference type="SUPFAM" id="SSF46938">
    <property type="entry name" value="CRAL/TRIO N-terminal domain"/>
    <property type="match status" value="1"/>
</dbReference>
<comment type="caution">
    <text evidence="3">The sequence shown here is derived from an EMBL/GenBank/DDBJ whole genome shotgun (WGS) entry which is preliminary data.</text>
</comment>
<dbReference type="EMBL" id="PNBA02000009">
    <property type="protein sequence ID" value="KAG6411883.1"/>
    <property type="molecule type" value="Genomic_DNA"/>
</dbReference>
<evidence type="ECO:0000313" key="3">
    <source>
        <dbReference type="EMBL" id="KAG6411883.1"/>
    </source>
</evidence>
<dbReference type="InterPro" id="IPR051026">
    <property type="entry name" value="PI/PC_transfer"/>
</dbReference>
<feature type="region of interest" description="Disordered" evidence="2">
    <location>
        <begin position="261"/>
        <end position="282"/>
    </location>
</feature>
<dbReference type="SUPFAM" id="SSF52087">
    <property type="entry name" value="CRAL/TRIO domain"/>
    <property type="match status" value="1"/>
</dbReference>
<dbReference type="PANTHER" id="PTHR45657">
    <property type="entry name" value="CRAL-TRIO DOMAIN-CONTAINING PROTEIN YKL091C-RELATED"/>
    <property type="match status" value="1"/>
</dbReference>
<gene>
    <name evidence="3" type="ORF">SASPL_124536</name>
</gene>